<accession>A0A9N9HDP1</accession>
<evidence type="ECO:0000313" key="3">
    <source>
        <dbReference type="EMBL" id="CAG8667568.1"/>
    </source>
</evidence>
<dbReference type="Pfam" id="PF00589">
    <property type="entry name" value="Phage_integrase"/>
    <property type="match status" value="1"/>
</dbReference>
<sequence>LRGKPSELNWKAEVTKTPYNRNRTRQFYLDFPPEGVSYEFWARDLALIALGLRTMRQPGELCNLRLSDVKLVGGLFWVRINKSKTDQLAKEKFIPIEKMSSRFCSVERVVNYLKVRPVTKGDAPLFLSKSRKKMSVLAISAVVKRFAEHAKMKGRFTAHSLRIGGATAAMKGGLSMEQIQTIGGWVSDAARLYMRAIGTVNLGASIAMGFEG</sequence>
<dbReference type="GO" id="GO:0006310">
    <property type="term" value="P:DNA recombination"/>
    <property type="evidence" value="ECO:0007669"/>
    <property type="project" value="UniProtKB-KW"/>
</dbReference>
<reference evidence="3" key="1">
    <citation type="submission" date="2021-06" db="EMBL/GenBank/DDBJ databases">
        <authorList>
            <person name="Kallberg Y."/>
            <person name="Tangrot J."/>
            <person name="Rosling A."/>
        </authorList>
    </citation>
    <scope>NUCLEOTIDE SEQUENCE</scope>
    <source>
        <strain evidence="3">FL130A</strain>
    </source>
</reference>
<dbReference type="AlphaFoldDB" id="A0A9N9HDP1"/>
<dbReference type="PANTHER" id="PTHR34605">
    <property type="entry name" value="PHAGE_INTEGRASE DOMAIN-CONTAINING PROTEIN"/>
    <property type="match status" value="1"/>
</dbReference>
<proteinExistence type="predicted"/>
<evidence type="ECO:0000256" key="1">
    <source>
        <dbReference type="ARBA" id="ARBA00023172"/>
    </source>
</evidence>
<dbReference type="EMBL" id="CAJVPS010011864">
    <property type="protein sequence ID" value="CAG8667568.1"/>
    <property type="molecule type" value="Genomic_DNA"/>
</dbReference>
<dbReference type="GO" id="GO:0015074">
    <property type="term" value="P:DNA integration"/>
    <property type="evidence" value="ECO:0007669"/>
    <property type="project" value="InterPro"/>
</dbReference>
<evidence type="ECO:0000259" key="2">
    <source>
        <dbReference type="PROSITE" id="PS51898"/>
    </source>
</evidence>
<dbReference type="InterPro" id="IPR002104">
    <property type="entry name" value="Integrase_catalytic"/>
</dbReference>
<dbReference type="InterPro" id="IPR013762">
    <property type="entry name" value="Integrase-like_cat_sf"/>
</dbReference>
<dbReference type="Proteomes" id="UP000789508">
    <property type="component" value="Unassembled WGS sequence"/>
</dbReference>
<keyword evidence="1" id="KW-0233">DNA recombination</keyword>
<feature type="non-terminal residue" evidence="3">
    <location>
        <position position="1"/>
    </location>
</feature>
<comment type="caution">
    <text evidence="3">The sequence shown here is derived from an EMBL/GenBank/DDBJ whole genome shotgun (WGS) entry which is preliminary data.</text>
</comment>
<feature type="domain" description="Tyr recombinase" evidence="2">
    <location>
        <begin position="14"/>
        <end position="208"/>
    </location>
</feature>
<dbReference type="InterPro" id="IPR011010">
    <property type="entry name" value="DNA_brk_join_enz"/>
</dbReference>
<name>A0A9N9HDP1_9GLOM</name>
<organism evidence="3 4">
    <name type="scientific">Ambispora leptoticha</name>
    <dbReference type="NCBI Taxonomy" id="144679"/>
    <lineage>
        <taxon>Eukaryota</taxon>
        <taxon>Fungi</taxon>
        <taxon>Fungi incertae sedis</taxon>
        <taxon>Mucoromycota</taxon>
        <taxon>Glomeromycotina</taxon>
        <taxon>Glomeromycetes</taxon>
        <taxon>Archaeosporales</taxon>
        <taxon>Ambisporaceae</taxon>
        <taxon>Ambispora</taxon>
    </lineage>
</organism>
<dbReference type="InterPro" id="IPR052925">
    <property type="entry name" value="Phage_Integrase-like_Recomb"/>
</dbReference>
<dbReference type="SUPFAM" id="SSF56349">
    <property type="entry name" value="DNA breaking-rejoining enzymes"/>
    <property type="match status" value="1"/>
</dbReference>
<protein>
    <submittedName>
        <fullName evidence="3">3709_t:CDS:1</fullName>
    </submittedName>
</protein>
<keyword evidence="4" id="KW-1185">Reference proteome</keyword>
<dbReference type="GO" id="GO:0003677">
    <property type="term" value="F:DNA binding"/>
    <property type="evidence" value="ECO:0007669"/>
    <property type="project" value="InterPro"/>
</dbReference>
<evidence type="ECO:0000313" key="4">
    <source>
        <dbReference type="Proteomes" id="UP000789508"/>
    </source>
</evidence>
<dbReference type="PANTHER" id="PTHR34605:SF3">
    <property type="entry name" value="P CELL-TYPE AGGLUTINATION PROTEIN MAP4-LIKE-RELATED"/>
    <property type="match status" value="1"/>
</dbReference>
<dbReference type="PROSITE" id="PS51898">
    <property type="entry name" value="TYR_RECOMBINASE"/>
    <property type="match status" value="1"/>
</dbReference>
<dbReference type="Gene3D" id="1.10.443.10">
    <property type="entry name" value="Intergrase catalytic core"/>
    <property type="match status" value="1"/>
</dbReference>
<gene>
    <name evidence="3" type="ORF">ALEPTO_LOCUS10501</name>
</gene>
<dbReference type="OrthoDB" id="2433192at2759"/>